<sequence>MPTHTELFQKYLHHYAQKDLEAIAAMLAEEVHLRDWNISVRGKAEALRETARNFAEADSLEIRVLELYESANAVAAEVHIIVNDTIELYGVDVVAFDAQGQITAIRSYKGRGD</sequence>
<proteinExistence type="predicted"/>
<reference evidence="2 3" key="1">
    <citation type="submission" date="2018-08" db="EMBL/GenBank/DDBJ databases">
        <title>Meiothermus granaticius genome AF-68 sequencing project.</title>
        <authorList>
            <person name="Da Costa M.S."/>
            <person name="Albuquerque L."/>
            <person name="Raposo P."/>
            <person name="Froufe H.J.C."/>
            <person name="Barroso C.S."/>
            <person name="Egas C."/>
        </authorList>
    </citation>
    <scope>NUCLEOTIDE SEQUENCE [LARGE SCALE GENOMIC DNA]</scope>
    <source>
        <strain evidence="2 3">AF-68</strain>
    </source>
</reference>
<comment type="caution">
    <text evidence="2">The sequence shown here is derived from an EMBL/GenBank/DDBJ whole genome shotgun (WGS) entry which is preliminary data.</text>
</comment>
<evidence type="ECO:0000313" key="3">
    <source>
        <dbReference type="Proteomes" id="UP000266178"/>
    </source>
</evidence>
<dbReference type="Proteomes" id="UP000266178">
    <property type="component" value="Unassembled WGS sequence"/>
</dbReference>
<dbReference type="RefSeq" id="WP_170146475.1">
    <property type="nucleotide sequence ID" value="NZ_BJXM01000037.1"/>
</dbReference>
<dbReference type="InterPro" id="IPR032710">
    <property type="entry name" value="NTF2-like_dom_sf"/>
</dbReference>
<dbReference type="EMBL" id="QWLB01000036">
    <property type="protein sequence ID" value="RIH91628.1"/>
    <property type="molecule type" value="Genomic_DNA"/>
</dbReference>
<name>A0A399F5W4_9DEIN</name>
<evidence type="ECO:0000313" key="2">
    <source>
        <dbReference type="EMBL" id="RIH91628.1"/>
    </source>
</evidence>
<accession>A0A399F5W4</accession>
<organism evidence="2 3">
    <name type="scientific">Meiothermus granaticius NBRC 107808</name>
    <dbReference type="NCBI Taxonomy" id="1227551"/>
    <lineage>
        <taxon>Bacteria</taxon>
        <taxon>Thermotogati</taxon>
        <taxon>Deinococcota</taxon>
        <taxon>Deinococci</taxon>
        <taxon>Thermales</taxon>
        <taxon>Thermaceae</taxon>
        <taxon>Meiothermus</taxon>
    </lineage>
</organism>
<keyword evidence="3" id="KW-1185">Reference proteome</keyword>
<dbReference type="InterPro" id="IPR037401">
    <property type="entry name" value="SnoaL-like"/>
</dbReference>
<gene>
    <name evidence="2" type="ORF">Mgrana_02438</name>
</gene>
<dbReference type="AlphaFoldDB" id="A0A399F5W4"/>
<feature type="domain" description="SnoaL-like" evidence="1">
    <location>
        <begin position="9"/>
        <end position="104"/>
    </location>
</feature>
<evidence type="ECO:0000259" key="1">
    <source>
        <dbReference type="Pfam" id="PF12680"/>
    </source>
</evidence>
<dbReference type="Gene3D" id="3.10.450.50">
    <property type="match status" value="1"/>
</dbReference>
<dbReference type="Pfam" id="PF12680">
    <property type="entry name" value="SnoaL_2"/>
    <property type="match status" value="1"/>
</dbReference>
<protein>
    <submittedName>
        <fullName evidence="2">SnoaL-like domain protein</fullName>
    </submittedName>
</protein>
<dbReference type="SUPFAM" id="SSF54427">
    <property type="entry name" value="NTF2-like"/>
    <property type="match status" value="1"/>
</dbReference>